<gene>
    <name evidence="1" type="ORF">Taro_018432</name>
</gene>
<dbReference type="AlphaFoldDB" id="A0A843UIQ0"/>
<evidence type="ECO:0000313" key="2">
    <source>
        <dbReference type="Proteomes" id="UP000652761"/>
    </source>
</evidence>
<dbReference type="OrthoDB" id="1095098at2759"/>
<accession>A0A843UIQ0</accession>
<dbReference type="Proteomes" id="UP000652761">
    <property type="component" value="Unassembled WGS sequence"/>
</dbReference>
<proteinExistence type="predicted"/>
<dbReference type="PANTHER" id="PTHR33972">
    <property type="entry name" value="EXPRESSED PROTEIN"/>
    <property type="match status" value="1"/>
</dbReference>
<organism evidence="1 2">
    <name type="scientific">Colocasia esculenta</name>
    <name type="common">Wild taro</name>
    <name type="synonym">Arum esculentum</name>
    <dbReference type="NCBI Taxonomy" id="4460"/>
    <lineage>
        <taxon>Eukaryota</taxon>
        <taxon>Viridiplantae</taxon>
        <taxon>Streptophyta</taxon>
        <taxon>Embryophyta</taxon>
        <taxon>Tracheophyta</taxon>
        <taxon>Spermatophyta</taxon>
        <taxon>Magnoliopsida</taxon>
        <taxon>Liliopsida</taxon>
        <taxon>Araceae</taxon>
        <taxon>Aroideae</taxon>
        <taxon>Colocasieae</taxon>
        <taxon>Colocasia</taxon>
    </lineage>
</organism>
<protein>
    <submittedName>
        <fullName evidence="1">Uncharacterized protein</fullName>
    </submittedName>
</protein>
<comment type="caution">
    <text evidence="1">The sequence shown here is derived from an EMBL/GenBank/DDBJ whole genome shotgun (WGS) entry which is preliminary data.</text>
</comment>
<dbReference type="EMBL" id="NMUH01000858">
    <property type="protein sequence ID" value="MQL85912.1"/>
    <property type="molecule type" value="Genomic_DNA"/>
</dbReference>
<reference evidence="1" key="1">
    <citation type="submission" date="2017-07" db="EMBL/GenBank/DDBJ databases">
        <title>Taro Niue Genome Assembly and Annotation.</title>
        <authorList>
            <person name="Atibalentja N."/>
            <person name="Keating K."/>
            <person name="Fields C.J."/>
        </authorList>
    </citation>
    <scope>NUCLEOTIDE SEQUENCE</scope>
    <source>
        <strain evidence="1">Niue_2</strain>
        <tissue evidence="1">Leaf</tissue>
    </source>
</reference>
<dbReference type="PANTHER" id="PTHR33972:SF2">
    <property type="entry name" value="OS04G0606700 PROTEIN"/>
    <property type="match status" value="1"/>
</dbReference>
<keyword evidence="2" id="KW-1185">Reference proteome</keyword>
<name>A0A843UIQ0_COLES</name>
<sequence>MARILSQTLLRETQTLVRDRPPASHLLGGRPCSPLLPPRSRLISVRWRSGRPHKFVHVFEVELEATADGGASPSAAAAARGEAAARWLESVIHGILERQAAPDWLPFVPGASYWVPPRRRSEGLAELLGRMSDPMSDEEVMSLTTMRGWPCAQHLVGDMAWHLDYKSTEGSMPSDDEDR</sequence>
<evidence type="ECO:0000313" key="1">
    <source>
        <dbReference type="EMBL" id="MQL85912.1"/>
    </source>
</evidence>